<evidence type="ECO:0000256" key="9">
    <source>
        <dbReference type="SAM" id="MobiDB-lite"/>
    </source>
</evidence>
<evidence type="ECO:0000256" key="8">
    <source>
        <dbReference type="SAM" id="Coils"/>
    </source>
</evidence>
<evidence type="ECO:0000313" key="14">
    <source>
        <dbReference type="Proteomes" id="UP000281245"/>
    </source>
</evidence>
<dbReference type="EMBL" id="QWIJ01000866">
    <property type="protein sequence ID" value="RMX78133.1"/>
    <property type="molecule type" value="Genomic_DNA"/>
</dbReference>
<dbReference type="GO" id="GO:0000972">
    <property type="term" value="P:transcription-dependent tethering of RNA polymerase II gene DNA at nuclear periphery"/>
    <property type="evidence" value="ECO:0007669"/>
    <property type="project" value="TreeGrafter"/>
</dbReference>
<feature type="coiled-coil region" evidence="8">
    <location>
        <begin position="1323"/>
        <end position="1350"/>
    </location>
</feature>
<feature type="domain" description="Nucleoporin Nup133/Nup155-like N-terminal" evidence="11">
    <location>
        <begin position="128"/>
        <end position="555"/>
    </location>
</feature>
<evidence type="ECO:0000256" key="3">
    <source>
        <dbReference type="ARBA" id="ARBA00022448"/>
    </source>
</evidence>
<dbReference type="InterPro" id="IPR014908">
    <property type="entry name" value="Nucleoporin_Nup133/Nup155_N"/>
</dbReference>
<protein>
    <recommendedName>
        <fullName evidence="16">Nucleoporin Nup133/Nup155-like C-terminal domain-containing protein</fullName>
    </recommendedName>
</protein>
<dbReference type="Proteomes" id="UP000282582">
    <property type="component" value="Unassembled WGS sequence"/>
</dbReference>
<evidence type="ECO:0000259" key="11">
    <source>
        <dbReference type="Pfam" id="PF08801"/>
    </source>
</evidence>
<dbReference type="Pfam" id="PF08801">
    <property type="entry name" value="Nucleoporin_N"/>
    <property type="match status" value="1"/>
</dbReference>
<name>A0A3M6WHU7_HORWE</name>
<evidence type="ECO:0008006" key="16">
    <source>
        <dbReference type="Google" id="ProtNLM"/>
    </source>
</evidence>
<dbReference type="GO" id="GO:0017056">
    <property type="term" value="F:structural constituent of nuclear pore"/>
    <property type="evidence" value="ECO:0007669"/>
    <property type="project" value="InterPro"/>
</dbReference>
<dbReference type="GO" id="GO:0006606">
    <property type="term" value="P:protein import into nucleus"/>
    <property type="evidence" value="ECO:0007669"/>
    <property type="project" value="TreeGrafter"/>
</dbReference>
<evidence type="ECO:0000259" key="10">
    <source>
        <dbReference type="Pfam" id="PF03177"/>
    </source>
</evidence>
<sequence>MSASQTPEPVGAERTLRSAVRNPRRRQRQSDGDSLKTAAPRRKRSKLSDNTFVARGTPDDTESVASSANMNGHPKGGSDVRSMRRRDEGTPMSLDPTELPVRGTVGKKAATVKHRAFKGDGATVLTQNKVYSAKLLPSTPKELRQSGVEYRGSLGAGHHALAVTRKQAVVWDYTAHTTVSNARVFDLPFPVKEGQELPFGALVTSGASTDLGLLLVSATTGRVVFYESIERAASLGLFQKHQTGVEGVVTGFSAPHEIVTELVSADHAGWILTLSSGRIIHLTLRDAQGKARIFTQPLRPEETNSGGIFGSIRNFWSGAWKKDVTALRTRALDQRGQMQAVALTERCEMQIWDLNWSGRYEFRSVVDLKETIGTELKSLYSVEQQSRAENVTAVDFVILDTPAAARGQEITTLGAEQQLSFWLLIKIGASNAQEYALMELSLSGENASVERTMKLESYFGASAMQKPKLLLPRPGHTAMVMFEDAIALIATSGADVGDDPNAQLHEASYIEPQPFEDVVQLRHDKGLAMIGTCSEETRSGHASSIAFVKGSGLMRLSATDPSGDVERSRVPVKSKIEQAVFYGALQENILDFSRKGETPYSTDEVESASLELSGEVLRSETHFISGNPTSIETHLEYRARALKALANHVRRNYPALSPRAMWQLLWDAERVAAAKELWRAFEEHREAVSQVKRTATVLDEMCSQLEEKNELPDFDESGDPDPVRRFFVKGLNKLDHVLSLLRHLLETLEQSQALPPEKIVLHVAEADDLWARTMETVFEFRTDNSATYGIPPEFVPEGVLNQMTEYTDLPEFWSSTEKMLKSSSIIASLSRKIAKQYFEEADDENAASAELEESIKNIAQLNPRLIQICCLLYKERINFLCTRHDKKDINQGKLLLRNFSAERHDQFRALTLIGAAEQGMLLAERYRDMHTLTELIVMESQYFLEELHSSDLHPDQKAVCQEHLEQIEKRISRYFEKFGDEWSNAFFDEAFSGSRAGMMLDEAQNHWREALTRYLRAEPGRARICWLNDILGEKAYGHAGTVLSESAAEQETRLWAKKVELSMGKLSLLAAQEAKASKPAVSELRQVIKRPQRELRIVDVQERLTAHVRSEVISALDRQAELELAIKRFGTRTRGFDSLNRLLETLLERLLSNQVLSVDELIDVLTLMDSVVAPHEAERSDRSLEGQEFVLALEALEAAAPSLDHARFHTLLQLIWKRCYVADDWVKLTTIQSKKGKTDAEAKTALRQTVAWRTFFHLFTSSLLDDSSVRVLAPNECLGAACKSEDLVHRFPEDLLDHLLHDNRVQDELLTGFVADRRLDQWVSDAQANAKEAAEENVVAQIQVQAEEARMEDQVLKARMEKVVAGFSDSAKANGDAGVLANGVHDFDGDLEMES</sequence>
<feature type="compositionally biased region" description="Basic and acidic residues" evidence="9">
    <location>
        <begin position="76"/>
        <end position="89"/>
    </location>
</feature>
<keyword evidence="4" id="KW-0509">mRNA transport</keyword>
<keyword evidence="5" id="KW-0653">Protein transport</keyword>
<evidence type="ECO:0000256" key="6">
    <source>
        <dbReference type="ARBA" id="ARBA00023010"/>
    </source>
</evidence>
<keyword evidence="7" id="KW-0539">Nucleus</keyword>
<dbReference type="Gene3D" id="1.20.58.1380">
    <property type="match status" value="1"/>
</dbReference>
<evidence type="ECO:0000256" key="1">
    <source>
        <dbReference type="ARBA" id="ARBA00004259"/>
    </source>
</evidence>
<feature type="domain" description="Nucleoporin Nup133/Nup155-like C-terminal" evidence="10">
    <location>
        <begin position="664"/>
        <end position="1324"/>
    </location>
</feature>
<dbReference type="PANTHER" id="PTHR13405:SF11">
    <property type="entry name" value="NUCLEAR PORE COMPLEX PROTEIN NUP133"/>
    <property type="match status" value="1"/>
</dbReference>
<dbReference type="Gene3D" id="2.130.10.10">
    <property type="entry name" value="YVTN repeat-like/Quinoprotein amine dehydrogenase"/>
    <property type="match status" value="1"/>
</dbReference>
<comment type="similarity">
    <text evidence="2">Belongs to the nucleoporin Nup133 family.</text>
</comment>
<evidence type="ECO:0000256" key="2">
    <source>
        <dbReference type="ARBA" id="ARBA00005569"/>
    </source>
</evidence>
<keyword evidence="8" id="KW-0175">Coiled coil</keyword>
<dbReference type="GO" id="GO:0016973">
    <property type="term" value="P:poly(A)+ mRNA export from nucleus"/>
    <property type="evidence" value="ECO:0007669"/>
    <property type="project" value="TreeGrafter"/>
</dbReference>
<proteinExistence type="inferred from homology"/>
<dbReference type="EMBL" id="QWIK01001066">
    <property type="protein sequence ID" value="RMX97932.1"/>
    <property type="molecule type" value="Genomic_DNA"/>
</dbReference>
<evidence type="ECO:0000256" key="5">
    <source>
        <dbReference type="ARBA" id="ARBA00022927"/>
    </source>
</evidence>
<dbReference type="OrthoDB" id="103454at2759"/>
<dbReference type="PANTHER" id="PTHR13405">
    <property type="entry name" value="NUCLEAR PORE COMPLEX PROTEIN NUP133"/>
    <property type="match status" value="1"/>
</dbReference>
<dbReference type="VEuPathDB" id="FungiDB:BTJ68_08439"/>
<dbReference type="Pfam" id="PF03177">
    <property type="entry name" value="Nucleoporin_C"/>
    <property type="match status" value="1"/>
</dbReference>
<comment type="caution">
    <text evidence="12">The sequence shown here is derived from an EMBL/GenBank/DDBJ whole genome shotgun (WGS) entry which is preliminary data.</text>
</comment>
<dbReference type="SUPFAM" id="SSF117289">
    <property type="entry name" value="Nucleoporin domain"/>
    <property type="match status" value="1"/>
</dbReference>
<organism evidence="12 14">
    <name type="scientific">Hortaea werneckii</name>
    <name type="common">Black yeast</name>
    <name type="synonym">Cladosporium werneckii</name>
    <dbReference type="NCBI Taxonomy" id="91943"/>
    <lineage>
        <taxon>Eukaryota</taxon>
        <taxon>Fungi</taxon>
        <taxon>Dikarya</taxon>
        <taxon>Ascomycota</taxon>
        <taxon>Pezizomycotina</taxon>
        <taxon>Dothideomycetes</taxon>
        <taxon>Dothideomycetidae</taxon>
        <taxon>Mycosphaerellales</taxon>
        <taxon>Teratosphaeriaceae</taxon>
        <taxon>Hortaea</taxon>
    </lineage>
</organism>
<reference evidence="14 15" key="1">
    <citation type="journal article" date="2018" name="BMC Genomics">
        <title>Genomic evidence for intraspecific hybridization in a clonal and extremely halotolerant yeast.</title>
        <authorList>
            <person name="Gostincar C."/>
            <person name="Stajich J.E."/>
            <person name="Zupancic J."/>
            <person name="Zalar P."/>
            <person name="Gunde-Cimerman N."/>
        </authorList>
    </citation>
    <scope>NUCLEOTIDE SEQUENCE [LARGE SCALE GENOMIC DNA]</scope>
    <source>
        <strain evidence="13 15">EXF-6654</strain>
        <strain evidence="12 14">EXF-6656</strain>
    </source>
</reference>
<evidence type="ECO:0000313" key="15">
    <source>
        <dbReference type="Proteomes" id="UP000282582"/>
    </source>
</evidence>
<dbReference type="InterPro" id="IPR037624">
    <property type="entry name" value="Nup133-like"/>
</dbReference>
<dbReference type="Proteomes" id="UP000281245">
    <property type="component" value="Unassembled WGS sequence"/>
</dbReference>
<evidence type="ECO:0000313" key="13">
    <source>
        <dbReference type="EMBL" id="RMX97932.1"/>
    </source>
</evidence>
<keyword evidence="6" id="KW-0811">Translocation</keyword>
<evidence type="ECO:0000256" key="4">
    <source>
        <dbReference type="ARBA" id="ARBA00022816"/>
    </source>
</evidence>
<evidence type="ECO:0000313" key="12">
    <source>
        <dbReference type="EMBL" id="RMX78133.1"/>
    </source>
</evidence>
<dbReference type="GO" id="GO:0031080">
    <property type="term" value="C:nuclear pore outer ring"/>
    <property type="evidence" value="ECO:0007669"/>
    <property type="project" value="TreeGrafter"/>
</dbReference>
<evidence type="ECO:0000256" key="7">
    <source>
        <dbReference type="ARBA" id="ARBA00023242"/>
    </source>
</evidence>
<gene>
    <name evidence="13" type="ORF">D0868_10383</name>
    <name evidence="12" type="ORF">D0869_09325</name>
</gene>
<dbReference type="InterPro" id="IPR015943">
    <property type="entry name" value="WD40/YVTN_repeat-like_dom_sf"/>
</dbReference>
<comment type="subcellular location">
    <subcellularLocation>
        <location evidence="1">Nucleus envelope</location>
    </subcellularLocation>
</comment>
<feature type="region of interest" description="Disordered" evidence="9">
    <location>
        <begin position="1"/>
        <end position="100"/>
    </location>
</feature>
<keyword evidence="3" id="KW-0813">Transport</keyword>
<dbReference type="InterPro" id="IPR007187">
    <property type="entry name" value="Nucleoporin_Nup133/Nup155_C"/>
</dbReference>
<accession>A0A3M6WHU7</accession>